<dbReference type="InterPro" id="IPR050463">
    <property type="entry name" value="Gfo/Idh/MocA_oxidrdct_glycsds"/>
</dbReference>
<evidence type="ECO:0000259" key="3">
    <source>
        <dbReference type="Pfam" id="PF22685"/>
    </source>
</evidence>
<dbReference type="InterPro" id="IPR000683">
    <property type="entry name" value="Gfo/Idh/MocA-like_OxRdtase_N"/>
</dbReference>
<dbReference type="SUPFAM" id="SSF51735">
    <property type="entry name" value="NAD(P)-binding Rossmann-fold domains"/>
    <property type="match status" value="1"/>
</dbReference>
<organism evidence="4 5">
    <name type="scientific">Coprinopsis marcescibilis</name>
    <name type="common">Agaric fungus</name>
    <name type="synonym">Psathyrella marcescibilis</name>
    <dbReference type="NCBI Taxonomy" id="230819"/>
    <lineage>
        <taxon>Eukaryota</taxon>
        <taxon>Fungi</taxon>
        <taxon>Dikarya</taxon>
        <taxon>Basidiomycota</taxon>
        <taxon>Agaricomycotina</taxon>
        <taxon>Agaricomycetes</taxon>
        <taxon>Agaricomycetidae</taxon>
        <taxon>Agaricales</taxon>
        <taxon>Agaricineae</taxon>
        <taxon>Psathyrellaceae</taxon>
        <taxon>Coprinopsis</taxon>
    </lineage>
</organism>
<evidence type="ECO:0000313" key="5">
    <source>
        <dbReference type="Proteomes" id="UP000307440"/>
    </source>
</evidence>
<sequence length="391" mass="42868">MSTAVASTPAPLPKPIRLGFIGFSPNSGWGGQTHGSALLDPEVREHYKLVAVGTSNPTSAAASATHFTKVFKTPVQGFSDAKTLAEWDEVDLVAVSVKCPLHYDVLKKVIEAGKPFFIEWPFGRNAKETEELVNLAKEKGVQGWVGLQGRQSPLFRKVGKAIKEGKIGKVHNVNVLHRIPLEQQTWVQFTPESHRYHTKRENGATSITIFNGHFIDTILETLGDTFSKVSARGEKHFPTTTLIDDYGRPIETLPTYLPDHFTINGVLKKSGAWVTITVTHGLPSHSSRSSQRYTIDVDGEEGTVRVEGGPSYPSFGDPHTVLLNGQNVTLGLGEGRRYTSVVDFLKQGWLEFAKGKEGGGYFADLETALVHRKAIGAIEDSLAEDGRWIEL</sequence>
<evidence type="ECO:0000313" key="4">
    <source>
        <dbReference type="EMBL" id="TFK21052.1"/>
    </source>
</evidence>
<dbReference type="GO" id="GO:0016491">
    <property type="term" value="F:oxidoreductase activity"/>
    <property type="evidence" value="ECO:0007669"/>
    <property type="project" value="UniProtKB-KW"/>
</dbReference>
<evidence type="ECO:0000256" key="1">
    <source>
        <dbReference type="ARBA" id="ARBA00023002"/>
    </source>
</evidence>
<proteinExistence type="predicted"/>
<dbReference type="Pfam" id="PF22685">
    <property type="entry name" value="Gal80p_C-like"/>
    <property type="match status" value="1"/>
</dbReference>
<dbReference type="GO" id="GO:0000166">
    <property type="term" value="F:nucleotide binding"/>
    <property type="evidence" value="ECO:0007669"/>
    <property type="project" value="InterPro"/>
</dbReference>
<dbReference type="Gene3D" id="3.30.360.10">
    <property type="entry name" value="Dihydrodipicolinate Reductase, domain 2"/>
    <property type="match status" value="1"/>
</dbReference>
<reference evidence="4 5" key="1">
    <citation type="journal article" date="2019" name="Nat. Ecol. Evol.">
        <title>Megaphylogeny resolves global patterns of mushroom evolution.</title>
        <authorList>
            <person name="Varga T."/>
            <person name="Krizsan K."/>
            <person name="Foldi C."/>
            <person name="Dima B."/>
            <person name="Sanchez-Garcia M."/>
            <person name="Sanchez-Ramirez S."/>
            <person name="Szollosi G.J."/>
            <person name="Szarkandi J.G."/>
            <person name="Papp V."/>
            <person name="Albert L."/>
            <person name="Andreopoulos W."/>
            <person name="Angelini C."/>
            <person name="Antonin V."/>
            <person name="Barry K.W."/>
            <person name="Bougher N.L."/>
            <person name="Buchanan P."/>
            <person name="Buyck B."/>
            <person name="Bense V."/>
            <person name="Catcheside P."/>
            <person name="Chovatia M."/>
            <person name="Cooper J."/>
            <person name="Damon W."/>
            <person name="Desjardin D."/>
            <person name="Finy P."/>
            <person name="Geml J."/>
            <person name="Haridas S."/>
            <person name="Hughes K."/>
            <person name="Justo A."/>
            <person name="Karasinski D."/>
            <person name="Kautmanova I."/>
            <person name="Kiss B."/>
            <person name="Kocsube S."/>
            <person name="Kotiranta H."/>
            <person name="LaButti K.M."/>
            <person name="Lechner B.E."/>
            <person name="Liimatainen K."/>
            <person name="Lipzen A."/>
            <person name="Lukacs Z."/>
            <person name="Mihaltcheva S."/>
            <person name="Morgado L.N."/>
            <person name="Niskanen T."/>
            <person name="Noordeloos M.E."/>
            <person name="Ohm R.A."/>
            <person name="Ortiz-Santana B."/>
            <person name="Ovrebo C."/>
            <person name="Racz N."/>
            <person name="Riley R."/>
            <person name="Savchenko A."/>
            <person name="Shiryaev A."/>
            <person name="Soop K."/>
            <person name="Spirin V."/>
            <person name="Szebenyi C."/>
            <person name="Tomsovsky M."/>
            <person name="Tulloss R.E."/>
            <person name="Uehling J."/>
            <person name="Grigoriev I.V."/>
            <person name="Vagvolgyi C."/>
            <person name="Papp T."/>
            <person name="Martin F.M."/>
            <person name="Miettinen O."/>
            <person name="Hibbett D.S."/>
            <person name="Nagy L.G."/>
        </authorList>
    </citation>
    <scope>NUCLEOTIDE SEQUENCE [LARGE SCALE GENOMIC DNA]</scope>
    <source>
        <strain evidence="4 5">CBS 121175</strain>
    </source>
</reference>
<dbReference type="PANTHER" id="PTHR43818">
    <property type="entry name" value="BCDNA.GH03377"/>
    <property type="match status" value="1"/>
</dbReference>
<dbReference type="SUPFAM" id="SSF55347">
    <property type="entry name" value="Glyceraldehyde-3-phosphate dehydrogenase-like, C-terminal domain"/>
    <property type="match status" value="1"/>
</dbReference>
<dbReference type="EMBL" id="ML210280">
    <property type="protein sequence ID" value="TFK21052.1"/>
    <property type="molecule type" value="Genomic_DNA"/>
</dbReference>
<protein>
    <submittedName>
        <fullName evidence="4">NAD(P)-binding protein</fullName>
    </submittedName>
</protein>
<gene>
    <name evidence="4" type="ORF">FA15DRAFT_646169</name>
</gene>
<dbReference type="Gene3D" id="3.40.50.720">
    <property type="entry name" value="NAD(P)-binding Rossmann-like Domain"/>
    <property type="match status" value="1"/>
</dbReference>
<evidence type="ECO:0000259" key="2">
    <source>
        <dbReference type="Pfam" id="PF01408"/>
    </source>
</evidence>
<dbReference type="Proteomes" id="UP000307440">
    <property type="component" value="Unassembled WGS sequence"/>
</dbReference>
<name>A0A5C3KLK4_COPMA</name>
<keyword evidence="1" id="KW-0560">Oxidoreductase</keyword>
<dbReference type="InterPro" id="IPR055080">
    <property type="entry name" value="Gal80p-like_C"/>
</dbReference>
<dbReference type="Pfam" id="PF01408">
    <property type="entry name" value="GFO_IDH_MocA"/>
    <property type="match status" value="1"/>
</dbReference>
<dbReference type="InterPro" id="IPR036291">
    <property type="entry name" value="NAD(P)-bd_dom_sf"/>
</dbReference>
<accession>A0A5C3KLK4</accession>
<dbReference type="STRING" id="230819.A0A5C3KLK4"/>
<dbReference type="AlphaFoldDB" id="A0A5C3KLK4"/>
<keyword evidence="5" id="KW-1185">Reference proteome</keyword>
<feature type="domain" description="Gal80p-like C-terminal" evidence="3">
    <location>
        <begin position="153"/>
        <end position="308"/>
    </location>
</feature>
<dbReference type="OrthoDB" id="64915at2759"/>
<feature type="domain" description="Gfo/Idh/MocA-like oxidoreductase N-terminal" evidence="2">
    <location>
        <begin position="17"/>
        <end position="146"/>
    </location>
</feature>
<dbReference type="PANTHER" id="PTHR43818:SF11">
    <property type="entry name" value="BCDNA.GH03377"/>
    <property type="match status" value="1"/>
</dbReference>